<dbReference type="EMBL" id="CP036290">
    <property type="protein sequence ID" value="QDU83086.1"/>
    <property type="molecule type" value="Genomic_DNA"/>
</dbReference>
<name>A0A518CV29_9BACT</name>
<evidence type="ECO:0000313" key="1">
    <source>
        <dbReference type="EMBL" id="QDU83086.1"/>
    </source>
</evidence>
<proteinExistence type="predicted"/>
<keyword evidence="2" id="KW-1185">Reference proteome</keyword>
<dbReference type="RefSeq" id="WP_145182161.1">
    <property type="nucleotide sequence ID" value="NZ_CP036290.1"/>
</dbReference>
<gene>
    <name evidence="1" type="ORF">Pla163_01820</name>
</gene>
<dbReference type="Proteomes" id="UP000319342">
    <property type="component" value="Chromosome"/>
</dbReference>
<reference evidence="1 2" key="1">
    <citation type="submission" date="2019-02" db="EMBL/GenBank/DDBJ databases">
        <title>Deep-cultivation of Planctomycetes and their phenomic and genomic characterization uncovers novel biology.</title>
        <authorList>
            <person name="Wiegand S."/>
            <person name="Jogler M."/>
            <person name="Boedeker C."/>
            <person name="Pinto D."/>
            <person name="Vollmers J."/>
            <person name="Rivas-Marin E."/>
            <person name="Kohn T."/>
            <person name="Peeters S.H."/>
            <person name="Heuer A."/>
            <person name="Rast P."/>
            <person name="Oberbeckmann S."/>
            <person name="Bunk B."/>
            <person name="Jeske O."/>
            <person name="Meyerdierks A."/>
            <person name="Storesund J.E."/>
            <person name="Kallscheuer N."/>
            <person name="Luecker S."/>
            <person name="Lage O.M."/>
            <person name="Pohl T."/>
            <person name="Merkel B.J."/>
            <person name="Hornburger P."/>
            <person name="Mueller R.-W."/>
            <person name="Bruemmer F."/>
            <person name="Labrenz M."/>
            <person name="Spormann A.M."/>
            <person name="Op den Camp H."/>
            <person name="Overmann J."/>
            <person name="Amann R."/>
            <person name="Jetten M.S.M."/>
            <person name="Mascher T."/>
            <person name="Medema M.H."/>
            <person name="Devos D.P."/>
            <person name="Kaster A.-K."/>
            <person name="Ovreas L."/>
            <person name="Rohde M."/>
            <person name="Galperin M.Y."/>
            <person name="Jogler C."/>
        </authorList>
    </citation>
    <scope>NUCLEOTIDE SEQUENCE [LARGE SCALE GENOMIC DNA]</scope>
    <source>
        <strain evidence="1 2">Pla163</strain>
    </source>
</reference>
<organism evidence="1 2">
    <name type="scientific">Rohdeia mirabilis</name>
    <dbReference type="NCBI Taxonomy" id="2528008"/>
    <lineage>
        <taxon>Bacteria</taxon>
        <taxon>Pseudomonadati</taxon>
        <taxon>Planctomycetota</taxon>
        <taxon>Planctomycetia</taxon>
        <taxon>Planctomycetia incertae sedis</taxon>
        <taxon>Rohdeia</taxon>
    </lineage>
</organism>
<protein>
    <submittedName>
        <fullName evidence="1">Uncharacterized protein</fullName>
    </submittedName>
</protein>
<sequence>MVHVTSRSARLLLALLLIGIGTAIVLATTSSRPFYDLDEIEVVLVSDGESQLALDFHVRDGRPCPGVRLRHQGEQQVVAFLRPGQSQAADVVAAPSLSTDGALRVVLPVAPVALDEERVVTLVIEDGNEFETVVTFTESARPPVVSEGSN</sequence>
<dbReference type="AlphaFoldDB" id="A0A518CV29"/>
<evidence type="ECO:0000313" key="2">
    <source>
        <dbReference type="Proteomes" id="UP000319342"/>
    </source>
</evidence>
<accession>A0A518CV29</accession>